<dbReference type="AlphaFoldDB" id="W9R701"/>
<dbReference type="FunFam" id="2.60.40.790:FF:000049">
    <property type="entry name" value="Increased DNA methylation 3"/>
    <property type="match status" value="1"/>
</dbReference>
<protein>
    <recommendedName>
        <fullName evidence="4">SHSP domain-containing protein</fullName>
    </recommendedName>
</protein>
<evidence type="ECO:0000256" key="1">
    <source>
        <dbReference type="SAM" id="MobiDB-lite"/>
    </source>
</evidence>
<dbReference type="EMBL" id="KE344284">
    <property type="protein sequence ID" value="EXB56272.1"/>
    <property type="molecule type" value="Genomic_DNA"/>
</dbReference>
<feature type="region of interest" description="Disordered" evidence="1">
    <location>
        <begin position="180"/>
        <end position="224"/>
    </location>
</feature>
<dbReference type="PANTHER" id="PTHR34661:SF1">
    <property type="entry name" value="INCREASED DNA METHYLATION 3"/>
    <property type="match status" value="1"/>
</dbReference>
<dbReference type="CDD" id="cd06464">
    <property type="entry name" value="ACD_sHsps-like"/>
    <property type="match status" value="1"/>
</dbReference>
<dbReference type="eggNOG" id="ENOG502QRHQ">
    <property type="taxonomic scope" value="Eukaryota"/>
</dbReference>
<sequence length="395" mass="44921">MDLEQKDDGDGRSDNSSNDDKNFLLNFIMGTYLGPDVTIDNPRSSAFQRLAKDSPPYTLKDLGPSYVSIVLLENLYYYLLRKAERCLILKPEMLHKYIKGSLHFPNLSVSEDTRQFMRFFPLDLHEQIWYPQSFRVVKGIVLIDDPVMLHREEDLDKFRSLSRLRDFKIDMDEFVQFEHNYHNGNDDGEQNFSDSGKETSSMGQKISDGYAHPSVRSQQKFKRRRDDCDSIPMFPVGKYYISKGDFQRARMSDGPAIMPLLLDVQKCIPKSDASIVLSGIAKKGKLGPPVGVVDVGVSKVAYYFRVALPGVRKDYCKFSCEIESAGKVHVRGLTTGGKTIRKPSRVFEMKFQQLCPPGPFTLSFTLPGPVDPRLFAPNFRSDGIFEGVIIKHTKK</sequence>
<dbReference type="InterPro" id="IPR039321">
    <property type="entry name" value="IDM2/3-like"/>
</dbReference>
<evidence type="ECO:0008006" key="4">
    <source>
        <dbReference type="Google" id="ProtNLM"/>
    </source>
</evidence>
<dbReference type="GO" id="GO:0005634">
    <property type="term" value="C:nucleus"/>
    <property type="evidence" value="ECO:0007669"/>
    <property type="project" value="TreeGrafter"/>
</dbReference>
<dbReference type="InterPro" id="IPR008978">
    <property type="entry name" value="HSP20-like_chaperone"/>
</dbReference>
<proteinExistence type="predicted"/>
<dbReference type="Proteomes" id="UP000030645">
    <property type="component" value="Unassembled WGS sequence"/>
</dbReference>
<dbReference type="PANTHER" id="PTHR34661">
    <property type="entry name" value="INCREASED DNA METHYLATION 3"/>
    <property type="match status" value="1"/>
</dbReference>
<dbReference type="KEGG" id="mnt:21407535"/>
<dbReference type="OrthoDB" id="1211981at2759"/>
<feature type="compositionally biased region" description="Polar residues" evidence="1">
    <location>
        <begin position="190"/>
        <end position="204"/>
    </location>
</feature>
<name>W9R701_9ROSA</name>
<dbReference type="Gene3D" id="2.60.40.790">
    <property type="match status" value="1"/>
</dbReference>
<accession>W9R701</accession>
<evidence type="ECO:0000313" key="2">
    <source>
        <dbReference type="EMBL" id="EXB56272.1"/>
    </source>
</evidence>
<keyword evidence="3" id="KW-1185">Reference proteome</keyword>
<evidence type="ECO:0000313" key="3">
    <source>
        <dbReference type="Proteomes" id="UP000030645"/>
    </source>
</evidence>
<reference evidence="3" key="1">
    <citation type="submission" date="2013-01" db="EMBL/GenBank/DDBJ databases">
        <title>Draft Genome Sequence of a Mulberry Tree, Morus notabilis C.K. Schneid.</title>
        <authorList>
            <person name="He N."/>
            <person name="Zhao S."/>
        </authorList>
    </citation>
    <scope>NUCLEOTIDE SEQUENCE</scope>
</reference>
<organism evidence="2 3">
    <name type="scientific">Morus notabilis</name>
    <dbReference type="NCBI Taxonomy" id="981085"/>
    <lineage>
        <taxon>Eukaryota</taxon>
        <taxon>Viridiplantae</taxon>
        <taxon>Streptophyta</taxon>
        <taxon>Embryophyta</taxon>
        <taxon>Tracheophyta</taxon>
        <taxon>Spermatophyta</taxon>
        <taxon>Magnoliopsida</taxon>
        <taxon>eudicotyledons</taxon>
        <taxon>Gunneridae</taxon>
        <taxon>Pentapetalae</taxon>
        <taxon>rosids</taxon>
        <taxon>fabids</taxon>
        <taxon>Rosales</taxon>
        <taxon>Moraceae</taxon>
        <taxon>Moreae</taxon>
        <taxon>Morus</taxon>
    </lineage>
</organism>
<dbReference type="STRING" id="981085.W9R701"/>
<gene>
    <name evidence="2" type="ORF">L484_024810</name>
</gene>